<keyword evidence="1" id="KW-0472">Membrane</keyword>
<feature type="transmembrane region" description="Helical" evidence="1">
    <location>
        <begin position="149"/>
        <end position="169"/>
    </location>
</feature>
<organism evidence="3 4">
    <name type="scientific">Phaeobacter gallaeciensis</name>
    <dbReference type="NCBI Taxonomy" id="60890"/>
    <lineage>
        <taxon>Bacteria</taxon>
        <taxon>Pseudomonadati</taxon>
        <taxon>Pseudomonadota</taxon>
        <taxon>Alphaproteobacteria</taxon>
        <taxon>Rhodobacterales</taxon>
        <taxon>Roseobacteraceae</taxon>
        <taxon>Phaeobacter</taxon>
    </lineage>
</organism>
<protein>
    <recommendedName>
        <fullName evidence="2">Acyltransferase 3 domain-containing protein</fullName>
    </recommendedName>
</protein>
<keyword evidence="1" id="KW-1133">Transmembrane helix</keyword>
<feature type="transmembrane region" description="Helical" evidence="1">
    <location>
        <begin position="52"/>
        <end position="70"/>
    </location>
</feature>
<dbReference type="RefSeq" id="WP_113821550.1">
    <property type="nucleotide sequence ID" value="NZ_QOCE01000003.1"/>
</dbReference>
<dbReference type="EMBL" id="QOCE01000003">
    <property type="protein sequence ID" value="RBW62188.1"/>
    <property type="molecule type" value="Genomic_DNA"/>
</dbReference>
<dbReference type="InterPro" id="IPR050879">
    <property type="entry name" value="Acyltransferase_3"/>
</dbReference>
<dbReference type="GO" id="GO:0016747">
    <property type="term" value="F:acyltransferase activity, transferring groups other than amino-acyl groups"/>
    <property type="evidence" value="ECO:0007669"/>
    <property type="project" value="InterPro"/>
</dbReference>
<feature type="transmembrane region" description="Helical" evidence="1">
    <location>
        <begin position="91"/>
        <end position="112"/>
    </location>
</feature>
<proteinExistence type="predicted"/>
<feature type="transmembrane region" description="Helical" evidence="1">
    <location>
        <begin position="267"/>
        <end position="286"/>
    </location>
</feature>
<sequence length="325" mass="35408">MTLAEALHSPRSSNLNTLRILLAVAVIISHAWPLALGAGTLEPLEHLTGRSLGGWAVGVFFFLSGLLITASAERRDLTDFWYARARRILPGLAIALIFTGGLAVASGSTASLQELIEWYVRALTLVSIEYRLTDAFAQNPFPEVVNGPLWSLFHEWVAYALCAVFVMVGGSRRKSLVVALLMATSFAALWHQALPGRLSTFAPLFAAFSWGMAAHVFRHQIRLNPLLPLVGGMLAVLLPWTIATGIVAGGLVVIVLRAPIAPPFKDVSYGMYIYGWPVAQAVVALLPGLRPEMLAIVSVVATYPLAWASWTYVERPSVIWRRVEI</sequence>
<gene>
    <name evidence="3" type="ORF">DS909_00850</name>
</gene>
<accession>A0A366XD08</accession>
<feature type="transmembrane region" description="Helical" evidence="1">
    <location>
        <begin position="293"/>
        <end position="313"/>
    </location>
</feature>
<feature type="domain" description="Acyltransferase 3" evidence="2">
    <location>
        <begin position="14"/>
        <end position="275"/>
    </location>
</feature>
<dbReference type="PANTHER" id="PTHR23028">
    <property type="entry name" value="ACETYLTRANSFERASE"/>
    <property type="match status" value="1"/>
</dbReference>
<evidence type="ECO:0000259" key="2">
    <source>
        <dbReference type="Pfam" id="PF01757"/>
    </source>
</evidence>
<reference evidence="3 4" key="1">
    <citation type="submission" date="2018-07" db="EMBL/GenBank/DDBJ databases">
        <title>Modular assembly of carbohydrate-degrading microbial communities in the ocean.</title>
        <authorList>
            <person name="Enke T.N."/>
            <person name="Datta M.S."/>
            <person name="Schwartzman J.A."/>
            <person name="Cermak N."/>
            <person name="Schmitz D.A."/>
            <person name="Barrere J."/>
            <person name="Cordero O.X."/>
        </authorList>
    </citation>
    <scope>NUCLEOTIDE SEQUENCE [LARGE SCALE GENOMIC DNA]</scope>
    <source>
        <strain evidence="3 4">C3M10</strain>
    </source>
</reference>
<evidence type="ECO:0000256" key="1">
    <source>
        <dbReference type="SAM" id="Phobius"/>
    </source>
</evidence>
<comment type="caution">
    <text evidence="3">The sequence shown here is derived from an EMBL/GenBank/DDBJ whole genome shotgun (WGS) entry which is preliminary data.</text>
</comment>
<feature type="transmembrane region" description="Helical" evidence="1">
    <location>
        <begin position="176"/>
        <end position="194"/>
    </location>
</feature>
<keyword evidence="1" id="KW-0812">Transmembrane</keyword>
<name>A0A366XD08_9RHOB</name>
<evidence type="ECO:0000313" key="4">
    <source>
        <dbReference type="Proteomes" id="UP000252706"/>
    </source>
</evidence>
<dbReference type="Proteomes" id="UP000252706">
    <property type="component" value="Unassembled WGS sequence"/>
</dbReference>
<dbReference type="PANTHER" id="PTHR23028:SF53">
    <property type="entry name" value="ACYL_TRANSF_3 DOMAIN-CONTAINING PROTEIN"/>
    <property type="match status" value="1"/>
</dbReference>
<evidence type="ECO:0000313" key="3">
    <source>
        <dbReference type="EMBL" id="RBW62188.1"/>
    </source>
</evidence>
<dbReference type="Pfam" id="PF01757">
    <property type="entry name" value="Acyl_transf_3"/>
    <property type="match status" value="1"/>
</dbReference>
<dbReference type="InterPro" id="IPR002656">
    <property type="entry name" value="Acyl_transf_3_dom"/>
</dbReference>
<dbReference type="OrthoDB" id="9767863at2"/>
<dbReference type="GO" id="GO:0009103">
    <property type="term" value="P:lipopolysaccharide biosynthetic process"/>
    <property type="evidence" value="ECO:0007669"/>
    <property type="project" value="TreeGrafter"/>
</dbReference>
<dbReference type="GO" id="GO:0016020">
    <property type="term" value="C:membrane"/>
    <property type="evidence" value="ECO:0007669"/>
    <property type="project" value="TreeGrafter"/>
</dbReference>
<dbReference type="AlphaFoldDB" id="A0A366XD08"/>
<feature type="transmembrane region" description="Helical" evidence="1">
    <location>
        <begin position="20"/>
        <end position="40"/>
    </location>
</feature>
<feature type="transmembrane region" description="Helical" evidence="1">
    <location>
        <begin position="229"/>
        <end position="255"/>
    </location>
</feature>